<sequence length="346" mass="39512">MYFDTLPTEIITQIFLSLPNISSAIALSGTCHRVNNVYHSSKKLIILSKAAQAEFGPIDDIIQLVTHNASQPAHVRRNVQLSDSVIKQIVKVGRVAQRWEEIYPFKKWKSDFGNRRLLTAQERFVLRRAIYRLWLFTKAFHTSSQVRTCRGIPEVVRERAALLHNFSAQELAEMLDVHQVMRDVMANNICPSNGKMRQKFQTRFPESNHQLLFNIHLNYPPAPSSFVPDSWFHNSTLGSSKYHNRLQPSRWHEPGAEGWGDDISHYYVVEDMMKLDPAQTLHLRDHCPLRAQVEAYVKSVGGEWFGNNGETFSETLAFVVKQRGGEMEELRAAVEDGELGVVAVEA</sequence>
<dbReference type="Proteomes" id="UP001281147">
    <property type="component" value="Unassembled WGS sequence"/>
</dbReference>
<comment type="caution">
    <text evidence="1">The sequence shown here is derived from an EMBL/GenBank/DDBJ whole genome shotgun (WGS) entry which is preliminary data.</text>
</comment>
<organism evidence="1 2">
    <name type="scientific">Vermiconidia calcicola</name>
    <dbReference type="NCBI Taxonomy" id="1690605"/>
    <lineage>
        <taxon>Eukaryota</taxon>
        <taxon>Fungi</taxon>
        <taxon>Dikarya</taxon>
        <taxon>Ascomycota</taxon>
        <taxon>Pezizomycotina</taxon>
        <taxon>Dothideomycetes</taxon>
        <taxon>Dothideomycetidae</taxon>
        <taxon>Mycosphaerellales</taxon>
        <taxon>Extremaceae</taxon>
        <taxon>Vermiconidia</taxon>
    </lineage>
</organism>
<accession>A0ACC3NII6</accession>
<evidence type="ECO:0000313" key="2">
    <source>
        <dbReference type="Proteomes" id="UP001281147"/>
    </source>
</evidence>
<keyword evidence="2" id="KW-1185">Reference proteome</keyword>
<protein>
    <submittedName>
        <fullName evidence="1">Uncharacterized protein</fullName>
    </submittedName>
</protein>
<proteinExistence type="predicted"/>
<name>A0ACC3NII6_9PEZI</name>
<evidence type="ECO:0000313" key="1">
    <source>
        <dbReference type="EMBL" id="KAK3717266.1"/>
    </source>
</evidence>
<dbReference type="EMBL" id="JAUTXU010000038">
    <property type="protein sequence ID" value="KAK3717266.1"/>
    <property type="molecule type" value="Genomic_DNA"/>
</dbReference>
<gene>
    <name evidence="1" type="ORF">LTR37_005975</name>
</gene>
<reference evidence="1" key="1">
    <citation type="submission" date="2023-07" db="EMBL/GenBank/DDBJ databases">
        <title>Black Yeasts Isolated from many extreme environments.</title>
        <authorList>
            <person name="Coleine C."/>
            <person name="Stajich J.E."/>
            <person name="Selbmann L."/>
        </authorList>
    </citation>
    <scope>NUCLEOTIDE SEQUENCE</scope>
    <source>
        <strain evidence="1">CCFEE 5714</strain>
    </source>
</reference>